<reference evidence="2 3" key="2">
    <citation type="submission" date="2012-02" db="EMBL/GenBank/DDBJ databases">
        <title>Improved High-Quality Draft sequence of Desulfobacter postgatei 2ac9.</title>
        <authorList>
            <consortium name="US DOE Joint Genome Institute"/>
            <person name="Lucas S."/>
            <person name="Han J."/>
            <person name="Lapidus A."/>
            <person name="Cheng J.-F."/>
            <person name="Goodwin L."/>
            <person name="Pitluck S."/>
            <person name="Peters L."/>
            <person name="Ovchinnikova G."/>
            <person name="Held B."/>
            <person name="Detter J.C."/>
            <person name="Han C."/>
            <person name="Tapia R."/>
            <person name="Land M."/>
            <person name="Hauser L."/>
            <person name="Kyrpides N."/>
            <person name="Ivanova N."/>
            <person name="Pagani I."/>
            <person name="Orellana R."/>
            <person name="Lovley D."/>
            <person name="Woyke T."/>
        </authorList>
    </citation>
    <scope>NUCLEOTIDE SEQUENCE [LARGE SCALE GENOMIC DNA]</scope>
    <source>
        <strain evidence="2 3">2ac9</strain>
    </source>
</reference>
<evidence type="ECO:0000256" key="1">
    <source>
        <dbReference type="SAM" id="Phobius"/>
    </source>
</evidence>
<sequence>MIKMNIINSLVVLIIIVEVIIVTSWRRGD</sequence>
<dbReference type="STRING" id="879212.DespoDRAFT_03499"/>
<gene>
    <name evidence="2" type="ORF">DespoDRAFT_03499</name>
</gene>
<reference evidence="2 3" key="1">
    <citation type="submission" date="2011-09" db="EMBL/GenBank/DDBJ databases">
        <authorList>
            <consortium name="US DOE Joint Genome Institute (JGI-PGF)"/>
            <person name="Lucas S."/>
            <person name="Han J."/>
            <person name="Lapidus A."/>
            <person name="Cheng J.-F."/>
            <person name="Goodwin L."/>
            <person name="Pitluck S."/>
            <person name="Peters L."/>
            <person name="Land M.L."/>
            <person name="Hauser L."/>
            <person name="Orellana R."/>
            <person name="Lovley D."/>
            <person name="Woyke T.J."/>
        </authorList>
    </citation>
    <scope>NUCLEOTIDE SEQUENCE [LARGE SCALE GENOMIC DNA]</scope>
    <source>
        <strain evidence="2 3">2ac9</strain>
    </source>
</reference>
<dbReference type="Proteomes" id="UP000005778">
    <property type="component" value="Chromosome"/>
</dbReference>
<organism evidence="2 3">
    <name type="scientific">Desulfobacter postgatei 2ac9</name>
    <dbReference type="NCBI Taxonomy" id="879212"/>
    <lineage>
        <taxon>Bacteria</taxon>
        <taxon>Pseudomonadati</taxon>
        <taxon>Thermodesulfobacteriota</taxon>
        <taxon>Desulfobacteria</taxon>
        <taxon>Desulfobacterales</taxon>
        <taxon>Desulfobacteraceae</taxon>
        <taxon>Desulfobacter</taxon>
    </lineage>
</organism>
<accession>I5B6Z7</accession>
<dbReference type="HOGENOM" id="CLU_3409142_0_0_7"/>
<keyword evidence="1" id="KW-0472">Membrane</keyword>
<name>I5B6Z7_9BACT</name>
<dbReference type="AlphaFoldDB" id="I5B6Z7"/>
<evidence type="ECO:0000313" key="3">
    <source>
        <dbReference type="Proteomes" id="UP000005778"/>
    </source>
</evidence>
<evidence type="ECO:0000313" key="2">
    <source>
        <dbReference type="EMBL" id="EIM65260.1"/>
    </source>
</evidence>
<keyword evidence="1" id="KW-1133">Transmembrane helix</keyword>
<dbReference type="EMBL" id="CM001488">
    <property type="protein sequence ID" value="EIM65260.1"/>
    <property type="molecule type" value="Genomic_DNA"/>
</dbReference>
<keyword evidence="1" id="KW-0812">Transmembrane</keyword>
<feature type="transmembrane region" description="Helical" evidence="1">
    <location>
        <begin position="6"/>
        <end position="25"/>
    </location>
</feature>
<protein>
    <submittedName>
        <fullName evidence="2">Uncharacterized protein</fullName>
    </submittedName>
</protein>
<keyword evidence="3" id="KW-1185">Reference proteome</keyword>
<proteinExistence type="predicted"/>